<dbReference type="AlphaFoldDB" id="A0A0J1CT58"/>
<feature type="transmembrane region" description="Helical" evidence="2">
    <location>
        <begin position="269"/>
        <end position="287"/>
    </location>
</feature>
<gene>
    <name evidence="4" type="ORF">EOS_23105</name>
</gene>
<keyword evidence="2" id="KW-0812">Transmembrane</keyword>
<accession>A0A0J1CT58</accession>
<keyword evidence="2" id="KW-1133">Transmembrane helix</keyword>
<dbReference type="RefSeq" id="WP_047849042.1">
    <property type="nucleotide sequence ID" value="NZ_AEJF01000142.1"/>
</dbReference>
<evidence type="ECO:0000313" key="4">
    <source>
        <dbReference type="EMBL" id="KLU23840.1"/>
    </source>
</evidence>
<keyword evidence="2" id="KW-0472">Membrane</keyword>
<evidence type="ECO:0000256" key="1">
    <source>
        <dbReference type="SAM" id="MobiDB-lite"/>
    </source>
</evidence>
<keyword evidence="3" id="KW-0732">Signal</keyword>
<comment type="caution">
    <text evidence="4">The sequence shown here is derived from an EMBL/GenBank/DDBJ whole genome shotgun (WGS) entry which is preliminary data.</text>
</comment>
<dbReference type="EMBL" id="AEJF01000142">
    <property type="protein sequence ID" value="KLU23840.1"/>
    <property type="molecule type" value="Genomic_DNA"/>
</dbReference>
<feature type="transmembrane region" description="Helical" evidence="2">
    <location>
        <begin position="193"/>
        <end position="211"/>
    </location>
</feature>
<name>A0A0J1CT58_9BURK</name>
<dbReference type="Proteomes" id="UP000035963">
    <property type="component" value="Unassembled WGS sequence"/>
</dbReference>
<reference evidence="4 5" key="1">
    <citation type="journal article" date="2015" name="Genome Announc.">
        <title>Draft Genome Sequence of Burkholderia sp. Strain PML1(12), an Ectomycorrhizosphere-Inhabiting Bacterium with Effective Mineral-Weathering Ability.</title>
        <authorList>
            <person name="Uroz S."/>
            <person name="Oger P."/>
        </authorList>
    </citation>
    <scope>NUCLEOTIDE SEQUENCE [LARGE SCALE GENOMIC DNA]</scope>
    <source>
        <strain evidence="5">PML1(12)</strain>
    </source>
</reference>
<evidence type="ECO:0000256" key="2">
    <source>
        <dbReference type="SAM" id="Phobius"/>
    </source>
</evidence>
<feature type="chain" id="PRO_5005249114" evidence="3">
    <location>
        <begin position="26"/>
        <end position="347"/>
    </location>
</feature>
<evidence type="ECO:0000313" key="5">
    <source>
        <dbReference type="Proteomes" id="UP000035963"/>
    </source>
</evidence>
<feature type="transmembrane region" description="Helical" evidence="2">
    <location>
        <begin position="143"/>
        <end position="163"/>
    </location>
</feature>
<keyword evidence="5" id="KW-1185">Reference proteome</keyword>
<organism evidence="4 5">
    <name type="scientific">Caballeronia mineralivorans PML1(12)</name>
    <dbReference type="NCBI Taxonomy" id="908627"/>
    <lineage>
        <taxon>Bacteria</taxon>
        <taxon>Pseudomonadati</taxon>
        <taxon>Pseudomonadota</taxon>
        <taxon>Betaproteobacteria</taxon>
        <taxon>Burkholderiales</taxon>
        <taxon>Burkholderiaceae</taxon>
        <taxon>Caballeronia</taxon>
    </lineage>
</organism>
<feature type="region of interest" description="Disordered" evidence="1">
    <location>
        <begin position="318"/>
        <end position="347"/>
    </location>
</feature>
<sequence length="347" mass="36128">MKLPCHGAAALLVPILLCAAAQAGAQTSGGINGSLGDVIKVPITTPCPAQSVVQKYTLMVDGDNTGITAQGCSGDPNTVSFLLSRTTDTPASANTAAWHRLTGFPWQGNGSSLVRELPVGVADANGNAVGAPNATLKFLWSPVWRIAVAALVAIATVALFIYLGATTALLRDVGAETTVPFRSRTFSLARTQMAWWTAVIVVSYVFEWVALGAIPSLSGQALVLMGIYSVLGMTSRGVDLSRRTAFPATTPHFFADLTSDEGGVAVHRLQMLIFTVVVGLMFLYQVFTTCSMPAFDANTLALLGISGATYIGFKTTEAQPKPESATTTAGVSLDGLKSGYSTGDAQS</sequence>
<protein>
    <submittedName>
        <fullName evidence="4">Uncharacterized protein</fullName>
    </submittedName>
</protein>
<proteinExistence type="predicted"/>
<feature type="signal peptide" evidence="3">
    <location>
        <begin position="1"/>
        <end position="25"/>
    </location>
</feature>
<dbReference type="PATRIC" id="fig|908627.4.peg.5152"/>
<dbReference type="OrthoDB" id="478431at2"/>
<evidence type="ECO:0000256" key="3">
    <source>
        <dbReference type="SAM" id="SignalP"/>
    </source>
</evidence>